<sequence>MPDNKAPRGVLSLTPFFLYADHQKLWKPRFDPMGGMHVLGHAIVTEMGRRGFPQRVLTMAPPGVPKDLQIAPNVTVHARRLPVLPIPSKLEGYFGLVGAWAKASLLYVMRNKEQLKREIGIVHAHCDGSGSAPAYAYAAAQVLDVPIVSHIYSCRSLTQHPTTVFERVVDPVAKSAEKYVIQHSGAVLTLSDKVRERIRDELHVPDDKVHRLAHLVTDNFVGHDTPERREELRQRFGLTDDKPTVLYVGRISSEKGVDWFVKAAAEVAKRRDCRFLIAGDGPQRGDIEALARQLGVADKLVITGFLLPEYIPSIISLSTLAVLPSQYEELGVVVLEYMMMKRPVVAHDVSGVHKLVDHMKTGVLVPPFDPPKLADAIEMVLDDPDLARRLAENAEPIPQREYSLASAGERLEAIYLSLMEES</sequence>
<feature type="domain" description="Glycosyltransferase subfamily 4-like N-terminal" evidence="2">
    <location>
        <begin position="34"/>
        <end position="211"/>
    </location>
</feature>
<feature type="domain" description="Glycosyl transferase family 1" evidence="1">
    <location>
        <begin position="229"/>
        <end position="395"/>
    </location>
</feature>
<evidence type="ECO:0000313" key="4">
    <source>
        <dbReference type="Proteomes" id="UP000198253"/>
    </source>
</evidence>
<keyword evidence="3" id="KW-0808">Transferase</keyword>
<name>A0A1C4WM03_MICEC</name>
<dbReference type="InterPro" id="IPR028098">
    <property type="entry name" value="Glyco_trans_4-like_N"/>
</dbReference>
<dbReference type="PANTHER" id="PTHR12526:SF510">
    <property type="entry name" value="D-INOSITOL 3-PHOSPHATE GLYCOSYLTRANSFERASE"/>
    <property type="match status" value="1"/>
</dbReference>
<dbReference type="Pfam" id="PF00534">
    <property type="entry name" value="Glycos_transf_1"/>
    <property type="match status" value="1"/>
</dbReference>
<dbReference type="AlphaFoldDB" id="A0A1C4WM03"/>
<evidence type="ECO:0000259" key="2">
    <source>
        <dbReference type="Pfam" id="PF13579"/>
    </source>
</evidence>
<organism evidence="3 4">
    <name type="scientific">Micromonospora echinospora</name>
    <name type="common">Micromonospora purpurea</name>
    <dbReference type="NCBI Taxonomy" id="1877"/>
    <lineage>
        <taxon>Bacteria</taxon>
        <taxon>Bacillati</taxon>
        <taxon>Actinomycetota</taxon>
        <taxon>Actinomycetes</taxon>
        <taxon>Micromonosporales</taxon>
        <taxon>Micromonosporaceae</taxon>
        <taxon>Micromonospora</taxon>
    </lineage>
</organism>
<dbReference type="InterPro" id="IPR001296">
    <property type="entry name" value="Glyco_trans_1"/>
</dbReference>
<dbReference type="InParanoid" id="A0A1C4WM03"/>
<dbReference type="RefSeq" id="WP_088981633.1">
    <property type="nucleotide sequence ID" value="NZ_JBFAII010000055.1"/>
</dbReference>
<dbReference type="GO" id="GO:0016757">
    <property type="term" value="F:glycosyltransferase activity"/>
    <property type="evidence" value="ECO:0007669"/>
    <property type="project" value="InterPro"/>
</dbReference>
<gene>
    <name evidence="3" type="ORF">GA0070618_2315</name>
</gene>
<dbReference type="Gene3D" id="3.40.50.2000">
    <property type="entry name" value="Glycogen Phosphorylase B"/>
    <property type="match status" value="2"/>
</dbReference>
<dbReference type="PANTHER" id="PTHR12526">
    <property type="entry name" value="GLYCOSYLTRANSFERASE"/>
    <property type="match status" value="1"/>
</dbReference>
<reference evidence="4" key="1">
    <citation type="submission" date="2016-06" db="EMBL/GenBank/DDBJ databases">
        <authorList>
            <person name="Varghese N."/>
            <person name="Submissions Spin"/>
        </authorList>
    </citation>
    <scope>NUCLEOTIDE SEQUENCE [LARGE SCALE GENOMIC DNA]</scope>
    <source>
        <strain evidence="4">DSM 43816</strain>
    </source>
</reference>
<dbReference type="Proteomes" id="UP000198253">
    <property type="component" value="Chromosome I"/>
</dbReference>
<accession>A0A1C4WM03</accession>
<protein>
    <submittedName>
        <fullName evidence="3">Glycosyltransferase involved in cell wall bisynthesis</fullName>
    </submittedName>
</protein>
<keyword evidence="4" id="KW-1185">Reference proteome</keyword>
<dbReference type="Pfam" id="PF13579">
    <property type="entry name" value="Glyco_trans_4_4"/>
    <property type="match status" value="1"/>
</dbReference>
<proteinExistence type="predicted"/>
<evidence type="ECO:0000313" key="3">
    <source>
        <dbReference type="EMBL" id="SCE97204.1"/>
    </source>
</evidence>
<dbReference type="OrthoDB" id="6286688at2"/>
<evidence type="ECO:0000259" key="1">
    <source>
        <dbReference type="Pfam" id="PF00534"/>
    </source>
</evidence>
<dbReference type="SUPFAM" id="SSF53756">
    <property type="entry name" value="UDP-Glycosyltransferase/glycogen phosphorylase"/>
    <property type="match status" value="1"/>
</dbReference>
<dbReference type="EMBL" id="LT607413">
    <property type="protein sequence ID" value="SCE97204.1"/>
    <property type="molecule type" value="Genomic_DNA"/>
</dbReference>
<dbReference type="CDD" id="cd03819">
    <property type="entry name" value="GT4_WavL-like"/>
    <property type="match status" value="1"/>
</dbReference>